<evidence type="ECO:0000313" key="2">
    <source>
        <dbReference type="EMBL" id="SIT24131.1"/>
    </source>
</evidence>
<dbReference type="GO" id="GO:0007165">
    <property type="term" value="P:signal transduction"/>
    <property type="evidence" value="ECO:0007669"/>
    <property type="project" value="InterPro"/>
</dbReference>
<dbReference type="AlphaFoldDB" id="A0A1N7QMN1"/>
<accession>A0A1N7QMN1</accession>
<dbReference type="Gene3D" id="3.40.50.10140">
    <property type="entry name" value="Toll/interleukin-1 receptor homology (TIR) domain"/>
    <property type="match status" value="1"/>
</dbReference>
<dbReference type="InterPro" id="IPR000157">
    <property type="entry name" value="TIR_dom"/>
</dbReference>
<dbReference type="Pfam" id="PF13676">
    <property type="entry name" value="TIR_2"/>
    <property type="match status" value="1"/>
</dbReference>
<dbReference type="InterPro" id="IPR035897">
    <property type="entry name" value="Toll_tir_struct_dom_sf"/>
</dbReference>
<dbReference type="SUPFAM" id="SSF52200">
    <property type="entry name" value="Toll/Interleukin receptor TIR domain"/>
    <property type="match status" value="1"/>
</dbReference>
<dbReference type="RefSeq" id="WP_076395556.1">
    <property type="nucleotide sequence ID" value="NZ_FTOV01000014.1"/>
</dbReference>
<organism evidence="2 3">
    <name type="scientific">Chryseobacterium gambrini</name>
    <dbReference type="NCBI Taxonomy" id="373672"/>
    <lineage>
        <taxon>Bacteria</taxon>
        <taxon>Pseudomonadati</taxon>
        <taxon>Bacteroidota</taxon>
        <taxon>Flavobacteriia</taxon>
        <taxon>Flavobacteriales</taxon>
        <taxon>Weeksellaceae</taxon>
        <taxon>Chryseobacterium group</taxon>
        <taxon>Chryseobacterium</taxon>
    </lineage>
</organism>
<sequence length="385" mass="45036">MKYPLNIHLVWHEDSSISKKIATELYNTFSRDYKKPISRGLGIPVYFRYKKLTDGSLLPIDFTNSEKNAIILLIDEEYFDDDVYVEYTKELLKEVDNNNRIFPISLYEKAYTISSELGKIQFTNARVFLNQKLDLELEEDLTKAIEKIKSEILHDCSRLIMDFQKIADDTETDRINSPVKLFLSHAKKDGEILAIKFKQFIENNLKFDVFFDTVDIANGYDFAEQFSQNISESALLVFHTDEYSNREWCRREVLLAKKHKSPIVVVHSIKNGESRAFPYLGNMPTTVLTEENDYNFYKIVYLTLLQVLNNLYQHRLLSQYKEFTKKQVYTLTSPPELINLVHLEMNEEETIVLYPDPPLGIEETSILNTFNKNLKFVTPITINKI</sequence>
<dbReference type="EMBL" id="FTOV01000014">
    <property type="protein sequence ID" value="SIT24131.1"/>
    <property type="molecule type" value="Genomic_DNA"/>
</dbReference>
<evidence type="ECO:0000313" key="3">
    <source>
        <dbReference type="Proteomes" id="UP000185781"/>
    </source>
</evidence>
<feature type="domain" description="TIR" evidence="1">
    <location>
        <begin position="182"/>
        <end position="266"/>
    </location>
</feature>
<dbReference type="Proteomes" id="UP000185781">
    <property type="component" value="Unassembled WGS sequence"/>
</dbReference>
<protein>
    <submittedName>
        <fullName evidence="2">TIR domain-containing protein</fullName>
    </submittedName>
</protein>
<evidence type="ECO:0000259" key="1">
    <source>
        <dbReference type="Pfam" id="PF13676"/>
    </source>
</evidence>
<gene>
    <name evidence="2" type="ORF">SAMN05421785_11434</name>
</gene>
<dbReference type="OrthoDB" id="104289at2"/>
<name>A0A1N7QMN1_9FLAO</name>
<reference evidence="2 3" key="1">
    <citation type="submission" date="2017-01" db="EMBL/GenBank/DDBJ databases">
        <authorList>
            <person name="Mah S.A."/>
            <person name="Swanson W.J."/>
            <person name="Moy G.W."/>
            <person name="Vacquier V.D."/>
        </authorList>
    </citation>
    <scope>NUCLEOTIDE SEQUENCE [LARGE SCALE GENOMIC DNA]</scope>
    <source>
        <strain evidence="2 3">DSM 18014</strain>
    </source>
</reference>
<proteinExistence type="predicted"/>
<dbReference type="STRING" id="373672.SAMN05421785_11434"/>